<keyword evidence="10" id="KW-1185">Reference proteome</keyword>
<feature type="transmembrane region" description="Helical" evidence="6">
    <location>
        <begin position="175"/>
        <end position="194"/>
    </location>
</feature>
<evidence type="ECO:0000256" key="4">
    <source>
        <dbReference type="ARBA" id="ARBA00022989"/>
    </source>
</evidence>
<dbReference type="InterPro" id="IPR006977">
    <property type="entry name" value="Yip1_dom"/>
</dbReference>
<evidence type="ECO:0000256" key="1">
    <source>
        <dbReference type="ARBA" id="ARBA00004141"/>
    </source>
</evidence>
<feature type="domain" description="Yip1" evidence="8">
    <location>
        <begin position="134"/>
        <end position="281"/>
    </location>
</feature>
<dbReference type="GO" id="GO:0005802">
    <property type="term" value="C:trans-Golgi network"/>
    <property type="evidence" value="ECO:0007669"/>
    <property type="project" value="TreeGrafter"/>
</dbReference>
<dbReference type="HOGENOM" id="CLU_059592_1_0_1"/>
<dbReference type="Proteomes" id="UP000054248">
    <property type="component" value="Unassembled WGS sequence"/>
</dbReference>
<keyword evidence="3 6" id="KW-0812">Transmembrane</keyword>
<feature type="region of interest" description="Disordered" evidence="7">
    <location>
        <begin position="1"/>
        <end position="100"/>
    </location>
</feature>
<keyword evidence="5 6" id="KW-0472">Membrane</keyword>
<dbReference type="PANTHER" id="PTHR21236">
    <property type="entry name" value="GOLGI MEMBRANE PROTEIN YIP1"/>
    <property type="match status" value="1"/>
</dbReference>
<feature type="transmembrane region" description="Helical" evidence="6">
    <location>
        <begin position="232"/>
        <end position="254"/>
    </location>
</feature>
<dbReference type="GO" id="GO:0006888">
    <property type="term" value="P:endoplasmic reticulum to Golgi vesicle-mediated transport"/>
    <property type="evidence" value="ECO:0007669"/>
    <property type="project" value="InterPro"/>
</dbReference>
<reference evidence="10" key="2">
    <citation type="submission" date="2015-01" db="EMBL/GenBank/DDBJ databases">
        <title>Evolutionary Origins and Diversification of the Mycorrhizal Mutualists.</title>
        <authorList>
            <consortium name="DOE Joint Genome Institute"/>
            <consortium name="Mycorrhizal Genomics Consortium"/>
            <person name="Kohler A."/>
            <person name="Kuo A."/>
            <person name="Nagy L.G."/>
            <person name="Floudas D."/>
            <person name="Copeland A."/>
            <person name="Barry K.W."/>
            <person name="Cichocki N."/>
            <person name="Veneault-Fourrey C."/>
            <person name="LaButti K."/>
            <person name="Lindquist E.A."/>
            <person name="Lipzen A."/>
            <person name="Lundell T."/>
            <person name="Morin E."/>
            <person name="Murat C."/>
            <person name="Riley R."/>
            <person name="Ohm R."/>
            <person name="Sun H."/>
            <person name="Tunlid A."/>
            <person name="Henrissat B."/>
            <person name="Grigoriev I.V."/>
            <person name="Hibbett D.S."/>
            <person name="Martin F."/>
        </authorList>
    </citation>
    <scope>NUCLEOTIDE SEQUENCE [LARGE SCALE GENOMIC DNA]</scope>
    <source>
        <strain evidence="10">MUT 4182</strain>
    </source>
</reference>
<reference evidence="9 10" key="1">
    <citation type="submission" date="2014-04" db="EMBL/GenBank/DDBJ databases">
        <authorList>
            <consortium name="DOE Joint Genome Institute"/>
            <person name="Kuo A."/>
            <person name="Girlanda M."/>
            <person name="Perotto S."/>
            <person name="Kohler A."/>
            <person name="Nagy L.G."/>
            <person name="Floudas D."/>
            <person name="Copeland A."/>
            <person name="Barry K.W."/>
            <person name="Cichocki N."/>
            <person name="Veneault-Fourrey C."/>
            <person name="LaButti K."/>
            <person name="Lindquist E.A."/>
            <person name="Lipzen A."/>
            <person name="Lundell T."/>
            <person name="Morin E."/>
            <person name="Murat C."/>
            <person name="Sun H."/>
            <person name="Tunlid A."/>
            <person name="Henrissat B."/>
            <person name="Grigoriev I.V."/>
            <person name="Hibbett D.S."/>
            <person name="Martin F."/>
            <person name="Nordberg H.P."/>
            <person name="Cantor M.N."/>
            <person name="Hua S.X."/>
        </authorList>
    </citation>
    <scope>NUCLEOTIDE SEQUENCE [LARGE SCALE GENOMIC DNA]</scope>
    <source>
        <strain evidence="9 10">MUT 4182</strain>
    </source>
</reference>
<gene>
    <name evidence="9" type="ORF">M407DRAFT_89524</name>
</gene>
<feature type="compositionally biased region" description="Polar residues" evidence="7">
    <location>
        <begin position="1"/>
        <end position="10"/>
    </location>
</feature>
<evidence type="ECO:0000256" key="7">
    <source>
        <dbReference type="SAM" id="MobiDB-lite"/>
    </source>
</evidence>
<keyword evidence="4 6" id="KW-1133">Transmembrane helix</keyword>
<name>A0A0C3LKS7_9AGAM</name>
<evidence type="ECO:0000313" key="9">
    <source>
        <dbReference type="EMBL" id="KIO34728.1"/>
    </source>
</evidence>
<dbReference type="EMBL" id="KN822942">
    <property type="protein sequence ID" value="KIO34728.1"/>
    <property type="molecule type" value="Genomic_DNA"/>
</dbReference>
<sequence length="285" mass="30221">MSSPLPTSHNKYIAADSDSDSDIDESALPSYGTEDVLVPSPAPGKGKGRPQQQDVLASPSGQQPLSGNIGSSGAGAGAGGGAAGSAGVRGPTRQKFGNIQVETRYSGGDTLDEPVLTTIGRDLTSIYIKLIQVLYPARSGAGREVLRDWDLWGPLILCLALGIMLSLSAPPEQSLGVFTGVVVIVSVGSLVVTLNAKLLGGRVSFFQSLCVLGYCIFPLVVAALLSTFFHKLFIRGPVTLAAWAWSVWAAMNFFDGTNIEQQRVLLAVYPLFLFYFILAWMILIQ</sequence>
<protein>
    <recommendedName>
        <fullName evidence="6">Protein YIP</fullName>
    </recommendedName>
</protein>
<dbReference type="PANTHER" id="PTHR21236:SF1">
    <property type="entry name" value="PROTEIN YIPF6"/>
    <property type="match status" value="1"/>
</dbReference>
<evidence type="ECO:0000313" key="10">
    <source>
        <dbReference type="Proteomes" id="UP000054248"/>
    </source>
</evidence>
<feature type="compositionally biased region" description="Gly residues" evidence="7">
    <location>
        <begin position="70"/>
        <end position="84"/>
    </location>
</feature>
<evidence type="ECO:0000259" key="8">
    <source>
        <dbReference type="Pfam" id="PF04893"/>
    </source>
</evidence>
<feature type="transmembrane region" description="Helical" evidence="6">
    <location>
        <begin position="151"/>
        <end position="169"/>
    </location>
</feature>
<proteinExistence type="inferred from homology"/>
<feature type="compositionally biased region" description="Polar residues" evidence="7">
    <location>
        <begin position="50"/>
        <end position="69"/>
    </location>
</feature>
<feature type="transmembrane region" description="Helical" evidence="6">
    <location>
        <begin position="266"/>
        <end position="284"/>
    </location>
</feature>
<dbReference type="Pfam" id="PF04893">
    <property type="entry name" value="Yip1"/>
    <property type="match status" value="1"/>
</dbReference>
<accession>A0A0C3LKS7</accession>
<evidence type="ECO:0000256" key="6">
    <source>
        <dbReference type="RuleBase" id="RU361264"/>
    </source>
</evidence>
<evidence type="ECO:0000256" key="3">
    <source>
        <dbReference type="ARBA" id="ARBA00022692"/>
    </source>
</evidence>
<comment type="similarity">
    <text evidence="2 6">Belongs to the YIP1 family.</text>
</comment>
<comment type="subcellular location">
    <subcellularLocation>
        <location evidence="6">Golgi apparatus membrane</location>
        <topology evidence="6">Multi-pass membrane protein</topology>
    </subcellularLocation>
    <subcellularLocation>
        <location evidence="1">Membrane</location>
        <topology evidence="1">Multi-pass membrane protein</topology>
    </subcellularLocation>
</comment>
<dbReference type="OrthoDB" id="411251at2759"/>
<dbReference type="STRING" id="1051891.A0A0C3LKS7"/>
<dbReference type="InterPro" id="IPR045231">
    <property type="entry name" value="Yip1/4-like"/>
</dbReference>
<evidence type="ECO:0000256" key="2">
    <source>
        <dbReference type="ARBA" id="ARBA00010596"/>
    </source>
</evidence>
<dbReference type="AlphaFoldDB" id="A0A0C3LKS7"/>
<evidence type="ECO:0000256" key="5">
    <source>
        <dbReference type="ARBA" id="ARBA00023136"/>
    </source>
</evidence>
<organism evidence="9 10">
    <name type="scientific">Tulasnella calospora MUT 4182</name>
    <dbReference type="NCBI Taxonomy" id="1051891"/>
    <lineage>
        <taxon>Eukaryota</taxon>
        <taxon>Fungi</taxon>
        <taxon>Dikarya</taxon>
        <taxon>Basidiomycota</taxon>
        <taxon>Agaricomycotina</taxon>
        <taxon>Agaricomycetes</taxon>
        <taxon>Cantharellales</taxon>
        <taxon>Tulasnellaceae</taxon>
        <taxon>Tulasnella</taxon>
    </lineage>
</organism>
<dbReference type="GO" id="GO:0000139">
    <property type="term" value="C:Golgi membrane"/>
    <property type="evidence" value="ECO:0007669"/>
    <property type="project" value="UniProtKB-SubCell"/>
</dbReference>
<feature type="transmembrane region" description="Helical" evidence="6">
    <location>
        <begin position="206"/>
        <end position="226"/>
    </location>
</feature>